<name>A0A9N9D0D0_FUNMO</name>
<protein>
    <submittedName>
        <fullName evidence="1">2885_t:CDS:1</fullName>
    </submittedName>
</protein>
<evidence type="ECO:0000313" key="1">
    <source>
        <dbReference type="EMBL" id="CAG8618469.1"/>
    </source>
</evidence>
<gene>
    <name evidence="1" type="ORF">FMOSSE_LOCUS9845</name>
</gene>
<dbReference type="EMBL" id="CAJVPP010003024">
    <property type="protein sequence ID" value="CAG8618469.1"/>
    <property type="molecule type" value="Genomic_DNA"/>
</dbReference>
<sequence>MLVKKIDLYISREYELRYPAVRNLGISVTNAVKKYPSYLEIDIANFVVIDKPKYNLILGNLLFSDFTATDSDGEIIITKNFKHHKVMRNLDLNTYYDLEYTEIESEYSNSKDENENEEIESPIIIIR</sequence>
<comment type="caution">
    <text evidence="1">The sequence shown here is derived from an EMBL/GenBank/DDBJ whole genome shotgun (WGS) entry which is preliminary data.</text>
</comment>
<proteinExistence type="predicted"/>
<evidence type="ECO:0000313" key="2">
    <source>
        <dbReference type="Proteomes" id="UP000789375"/>
    </source>
</evidence>
<organism evidence="1 2">
    <name type="scientific">Funneliformis mosseae</name>
    <name type="common">Endomycorrhizal fungus</name>
    <name type="synonym">Glomus mosseae</name>
    <dbReference type="NCBI Taxonomy" id="27381"/>
    <lineage>
        <taxon>Eukaryota</taxon>
        <taxon>Fungi</taxon>
        <taxon>Fungi incertae sedis</taxon>
        <taxon>Mucoromycota</taxon>
        <taxon>Glomeromycotina</taxon>
        <taxon>Glomeromycetes</taxon>
        <taxon>Glomerales</taxon>
        <taxon>Glomeraceae</taxon>
        <taxon>Funneliformis</taxon>
    </lineage>
</organism>
<reference evidence="1" key="1">
    <citation type="submission" date="2021-06" db="EMBL/GenBank/DDBJ databases">
        <authorList>
            <person name="Kallberg Y."/>
            <person name="Tangrot J."/>
            <person name="Rosling A."/>
        </authorList>
    </citation>
    <scope>NUCLEOTIDE SEQUENCE</scope>
    <source>
        <strain evidence="1">87-6 pot B 2015</strain>
    </source>
</reference>
<accession>A0A9N9D0D0</accession>
<keyword evidence="2" id="KW-1185">Reference proteome</keyword>
<dbReference type="Proteomes" id="UP000789375">
    <property type="component" value="Unassembled WGS sequence"/>
</dbReference>
<dbReference type="AlphaFoldDB" id="A0A9N9D0D0"/>